<keyword evidence="2" id="KW-1185">Reference proteome</keyword>
<gene>
    <name evidence="1" type="ORF">ACFOZ4_13840</name>
</gene>
<dbReference type="Proteomes" id="UP001595816">
    <property type="component" value="Unassembled WGS sequence"/>
</dbReference>
<sequence>MMRIVDRLISKVVRTTTASACSGADVCLGGITFWRYCCPDSGCSYSFVRYGC</sequence>
<reference evidence="2" key="1">
    <citation type="journal article" date="2019" name="Int. J. Syst. Evol. Microbiol.">
        <title>The Global Catalogue of Microorganisms (GCM) 10K type strain sequencing project: providing services to taxonomists for standard genome sequencing and annotation.</title>
        <authorList>
            <consortium name="The Broad Institute Genomics Platform"/>
            <consortium name="The Broad Institute Genome Sequencing Center for Infectious Disease"/>
            <person name="Wu L."/>
            <person name="Ma J."/>
        </authorList>
    </citation>
    <scope>NUCLEOTIDE SEQUENCE [LARGE SCALE GENOMIC DNA]</scope>
    <source>
        <strain evidence="2">CGMCC 4.7289</strain>
    </source>
</reference>
<evidence type="ECO:0000313" key="1">
    <source>
        <dbReference type="EMBL" id="MFC4131685.1"/>
    </source>
</evidence>
<proteinExistence type="predicted"/>
<evidence type="ECO:0000313" key="2">
    <source>
        <dbReference type="Proteomes" id="UP001595816"/>
    </source>
</evidence>
<organism evidence="1 2">
    <name type="scientific">Hamadaea flava</name>
    <dbReference type="NCBI Taxonomy" id="1742688"/>
    <lineage>
        <taxon>Bacteria</taxon>
        <taxon>Bacillati</taxon>
        <taxon>Actinomycetota</taxon>
        <taxon>Actinomycetes</taxon>
        <taxon>Micromonosporales</taxon>
        <taxon>Micromonosporaceae</taxon>
        <taxon>Hamadaea</taxon>
    </lineage>
</organism>
<comment type="caution">
    <text evidence="1">The sequence shown here is derived from an EMBL/GenBank/DDBJ whole genome shotgun (WGS) entry which is preliminary data.</text>
</comment>
<dbReference type="EMBL" id="JBHSAY010000006">
    <property type="protein sequence ID" value="MFC4131685.1"/>
    <property type="molecule type" value="Genomic_DNA"/>
</dbReference>
<name>A0ABV8LL37_9ACTN</name>
<protein>
    <submittedName>
        <fullName evidence="1">Uncharacterized protein</fullName>
    </submittedName>
</protein>
<dbReference type="RefSeq" id="WP_253755425.1">
    <property type="nucleotide sequence ID" value="NZ_JAMZDZ010000001.1"/>
</dbReference>
<accession>A0ABV8LL37</accession>